<dbReference type="SUPFAM" id="SSF48295">
    <property type="entry name" value="TrpR-like"/>
    <property type="match status" value="1"/>
</dbReference>
<name>A0A846MX97_9PROT</name>
<evidence type="ECO:0000313" key="2">
    <source>
        <dbReference type="EMBL" id="NIK87682.1"/>
    </source>
</evidence>
<keyword evidence="3" id="KW-1185">Reference proteome</keyword>
<dbReference type="AlphaFoldDB" id="A0A846MX97"/>
<accession>A0A846MX97</accession>
<dbReference type="EMBL" id="JAASRM010000001">
    <property type="protein sequence ID" value="NIK87682.1"/>
    <property type="molecule type" value="Genomic_DNA"/>
</dbReference>
<proteinExistence type="predicted"/>
<gene>
    <name evidence="2" type="ORF">FHS83_001000</name>
</gene>
<dbReference type="Pfam" id="PF08299">
    <property type="entry name" value="Bac_DnaA_C"/>
    <property type="match status" value="1"/>
</dbReference>
<feature type="domain" description="Chromosomal replication initiator DnaA C-terminal" evidence="1">
    <location>
        <begin position="24"/>
        <end position="88"/>
    </location>
</feature>
<comment type="caution">
    <text evidence="2">The sequence shown here is derived from an EMBL/GenBank/DDBJ whole genome shotgun (WGS) entry which is preliminary data.</text>
</comment>
<dbReference type="InterPro" id="IPR013159">
    <property type="entry name" value="DnaA_C"/>
</dbReference>
<evidence type="ECO:0000259" key="1">
    <source>
        <dbReference type="SMART" id="SM00760"/>
    </source>
</evidence>
<dbReference type="GO" id="GO:0006270">
    <property type="term" value="P:DNA replication initiation"/>
    <property type="evidence" value="ECO:0007669"/>
    <property type="project" value="InterPro"/>
</dbReference>
<evidence type="ECO:0000313" key="3">
    <source>
        <dbReference type="Proteomes" id="UP000570514"/>
    </source>
</evidence>
<dbReference type="Gene3D" id="1.10.1750.10">
    <property type="match status" value="1"/>
</dbReference>
<dbReference type="GO" id="GO:0043565">
    <property type="term" value="F:sequence-specific DNA binding"/>
    <property type="evidence" value="ECO:0007669"/>
    <property type="project" value="InterPro"/>
</dbReference>
<dbReference type="CDD" id="cd06571">
    <property type="entry name" value="Bac_DnaA_C"/>
    <property type="match status" value="1"/>
</dbReference>
<dbReference type="GO" id="GO:0006275">
    <property type="term" value="P:regulation of DNA replication"/>
    <property type="evidence" value="ECO:0007669"/>
    <property type="project" value="InterPro"/>
</dbReference>
<organism evidence="2 3">
    <name type="scientific">Rhizomicrobium palustre</name>
    <dbReference type="NCBI Taxonomy" id="189966"/>
    <lineage>
        <taxon>Bacteria</taxon>
        <taxon>Pseudomonadati</taxon>
        <taxon>Pseudomonadota</taxon>
        <taxon>Alphaproteobacteria</taxon>
        <taxon>Micropepsales</taxon>
        <taxon>Micropepsaceae</taxon>
        <taxon>Rhizomicrobium</taxon>
    </lineage>
</organism>
<dbReference type="GO" id="GO:0005524">
    <property type="term" value="F:ATP binding"/>
    <property type="evidence" value="ECO:0007669"/>
    <property type="project" value="InterPro"/>
</dbReference>
<dbReference type="RefSeq" id="WP_167081514.1">
    <property type="nucleotide sequence ID" value="NZ_BAAADC010000001.1"/>
</dbReference>
<dbReference type="Proteomes" id="UP000570514">
    <property type="component" value="Unassembled WGS sequence"/>
</dbReference>
<dbReference type="InterPro" id="IPR010921">
    <property type="entry name" value="Trp_repressor/repl_initiator"/>
</dbReference>
<dbReference type="SMART" id="SM00760">
    <property type="entry name" value="Bac_DnaA_C"/>
    <property type="match status" value="1"/>
</dbReference>
<reference evidence="2 3" key="1">
    <citation type="submission" date="2020-03" db="EMBL/GenBank/DDBJ databases">
        <title>Genomic Encyclopedia of Type Strains, Phase IV (KMG-IV): sequencing the most valuable type-strain genomes for metagenomic binning, comparative biology and taxonomic classification.</title>
        <authorList>
            <person name="Goeker M."/>
        </authorList>
    </citation>
    <scope>NUCLEOTIDE SEQUENCE [LARGE SCALE GENOMIC DNA]</scope>
    <source>
        <strain evidence="2 3">DSM 19867</strain>
    </source>
</reference>
<sequence length="119" mass="13295">MTRWMRISGATQLPPDASRAVTAQVVVAEVMGVEFTDLCAEIRGGRDAAFARQVAMYLCRLVYEMPLSEIAECFGRDRSTVGHAVQRIEDAREDAEFDEAMAWLEHVVGRLGREDVPHV</sequence>
<protein>
    <submittedName>
        <fullName evidence="2">Chromosomal replication initiation ATPase DnaA</fullName>
    </submittedName>
</protein>